<dbReference type="OMA" id="SERYSCC"/>
<dbReference type="AlphaFoldDB" id="A7S8Q3"/>
<dbReference type="GO" id="GO:0007268">
    <property type="term" value="P:chemical synaptic transmission"/>
    <property type="evidence" value="ECO:0000318"/>
    <property type="project" value="GO_Central"/>
</dbReference>
<proteinExistence type="predicted"/>
<keyword evidence="2" id="KW-0472">Membrane</keyword>
<keyword evidence="2" id="KW-0812">Transmembrane</keyword>
<accession>A7S8Q3</accession>
<keyword evidence="2" id="KW-1133">Transmembrane helix</keyword>
<dbReference type="Proteomes" id="UP000001593">
    <property type="component" value="Unassembled WGS sequence"/>
</dbReference>
<keyword evidence="5" id="KW-1185">Reference proteome</keyword>
<dbReference type="PhylomeDB" id="A7S8Q3"/>
<gene>
    <name evidence="4" type="ORF">NEMVEDRAFT_v1g109075</name>
</gene>
<dbReference type="CDD" id="cd19051">
    <property type="entry name" value="LGIC_TM_cation"/>
    <property type="match status" value="1"/>
</dbReference>
<dbReference type="SUPFAM" id="SSF63712">
    <property type="entry name" value="Nicotinic receptor ligand binding domain-like"/>
    <property type="match status" value="1"/>
</dbReference>
<dbReference type="GO" id="GO:0004888">
    <property type="term" value="F:transmembrane signaling receptor activity"/>
    <property type="evidence" value="ECO:0007669"/>
    <property type="project" value="InterPro"/>
</dbReference>
<comment type="subcellular location">
    <subcellularLocation>
        <location evidence="1">Membrane</location>
        <topology evidence="1">Multi-pass membrane protein</topology>
    </subcellularLocation>
</comment>
<dbReference type="EMBL" id="DS469599">
    <property type="protein sequence ID" value="EDO39913.1"/>
    <property type="molecule type" value="Genomic_DNA"/>
</dbReference>
<dbReference type="InterPro" id="IPR036719">
    <property type="entry name" value="Neuro-gated_channel_TM_sf"/>
</dbReference>
<dbReference type="PANTHER" id="PTHR18945">
    <property type="entry name" value="NEUROTRANSMITTER GATED ION CHANNEL"/>
    <property type="match status" value="1"/>
</dbReference>
<protein>
    <recommendedName>
        <fullName evidence="3">Neurotransmitter-gated ion-channel transmembrane domain-containing protein</fullName>
    </recommendedName>
</protein>
<dbReference type="GO" id="GO:0098794">
    <property type="term" value="C:postsynapse"/>
    <property type="evidence" value="ECO:0007669"/>
    <property type="project" value="GOC"/>
</dbReference>
<dbReference type="InterPro" id="IPR036734">
    <property type="entry name" value="Neur_chan_lig-bd_sf"/>
</dbReference>
<dbReference type="FunFam" id="1.20.58.390:FF:000043">
    <property type="entry name" value="AcetylCholine Receptor"/>
    <property type="match status" value="1"/>
</dbReference>
<dbReference type="Gene3D" id="1.20.58.390">
    <property type="entry name" value="Neurotransmitter-gated ion-channel transmembrane domain"/>
    <property type="match status" value="1"/>
</dbReference>
<evidence type="ECO:0000256" key="1">
    <source>
        <dbReference type="ARBA" id="ARBA00004141"/>
    </source>
</evidence>
<dbReference type="GO" id="GO:0034220">
    <property type="term" value="P:monoatomic ion transmembrane transport"/>
    <property type="evidence" value="ECO:0000318"/>
    <property type="project" value="GO_Central"/>
</dbReference>
<dbReference type="GO" id="GO:1902495">
    <property type="term" value="C:transmembrane transporter complex"/>
    <property type="evidence" value="ECO:0000318"/>
    <property type="project" value="GO_Central"/>
</dbReference>
<evidence type="ECO:0000313" key="5">
    <source>
        <dbReference type="Proteomes" id="UP000001593"/>
    </source>
</evidence>
<sequence>NNYITNGEWYLERIATNRNSKNYKCCKYPFVDVTITITISRVSLDYIMKLIIPCSLISSMIFLGFVLPPESGERIGLSITVLLAMTVFQQLTSELMPSYGFPLLGQYYFATMIEIGASLAVTTFILNFYHRSSRRMPRFLRIVIIDWLARVAFPF</sequence>
<dbReference type="HOGENOM" id="CLU_138309_0_0_1"/>
<dbReference type="GO" id="GO:0005886">
    <property type="term" value="C:plasma membrane"/>
    <property type="evidence" value="ECO:0000318"/>
    <property type="project" value="GO_Central"/>
</dbReference>
<dbReference type="Pfam" id="PF02932">
    <property type="entry name" value="Neur_chan_memb"/>
    <property type="match status" value="1"/>
</dbReference>
<feature type="non-terminal residue" evidence="4">
    <location>
        <position position="155"/>
    </location>
</feature>
<reference evidence="4 5" key="1">
    <citation type="journal article" date="2007" name="Science">
        <title>Sea anemone genome reveals ancestral eumetazoan gene repertoire and genomic organization.</title>
        <authorList>
            <person name="Putnam N.H."/>
            <person name="Srivastava M."/>
            <person name="Hellsten U."/>
            <person name="Dirks B."/>
            <person name="Chapman J."/>
            <person name="Salamov A."/>
            <person name="Terry A."/>
            <person name="Shapiro H."/>
            <person name="Lindquist E."/>
            <person name="Kapitonov V.V."/>
            <person name="Jurka J."/>
            <person name="Genikhovich G."/>
            <person name="Grigoriev I.V."/>
            <person name="Lucas S.M."/>
            <person name="Steele R.E."/>
            <person name="Finnerty J.R."/>
            <person name="Technau U."/>
            <person name="Martindale M.Q."/>
            <person name="Rokhsar D.S."/>
        </authorList>
    </citation>
    <scope>NUCLEOTIDE SEQUENCE [LARGE SCALE GENOMIC DNA]</scope>
    <source>
        <strain evidence="5">CH2 X CH6</strain>
    </source>
</reference>
<evidence type="ECO:0000259" key="3">
    <source>
        <dbReference type="Pfam" id="PF02932"/>
    </source>
</evidence>
<dbReference type="GO" id="GO:0005231">
    <property type="term" value="F:excitatory extracellular ligand-gated monoatomic ion channel activity"/>
    <property type="evidence" value="ECO:0000318"/>
    <property type="project" value="GO_Central"/>
</dbReference>
<dbReference type="InterPro" id="IPR006029">
    <property type="entry name" value="Neurotrans-gated_channel_TM"/>
</dbReference>
<dbReference type="SUPFAM" id="SSF90112">
    <property type="entry name" value="Neurotransmitter-gated ion-channel transmembrane pore"/>
    <property type="match status" value="1"/>
</dbReference>
<dbReference type="InParanoid" id="A7S8Q3"/>
<feature type="domain" description="Neurotransmitter-gated ion-channel transmembrane" evidence="3">
    <location>
        <begin position="50"/>
        <end position="152"/>
    </location>
</feature>
<dbReference type="eggNOG" id="KOG3646">
    <property type="taxonomic scope" value="Eukaryota"/>
</dbReference>
<evidence type="ECO:0000256" key="2">
    <source>
        <dbReference type="SAM" id="Phobius"/>
    </source>
</evidence>
<feature type="non-terminal residue" evidence="4">
    <location>
        <position position="1"/>
    </location>
</feature>
<dbReference type="GO" id="GO:1904315">
    <property type="term" value="F:transmitter-gated monoatomic ion channel activity involved in regulation of postsynaptic membrane potential"/>
    <property type="evidence" value="ECO:0000318"/>
    <property type="project" value="GO_Central"/>
</dbReference>
<dbReference type="InterPro" id="IPR006201">
    <property type="entry name" value="Neur_channel"/>
</dbReference>
<dbReference type="GO" id="GO:0042391">
    <property type="term" value="P:regulation of membrane potential"/>
    <property type="evidence" value="ECO:0000318"/>
    <property type="project" value="GO_Central"/>
</dbReference>
<organism evidence="4 5">
    <name type="scientific">Nematostella vectensis</name>
    <name type="common">Starlet sea anemone</name>
    <dbReference type="NCBI Taxonomy" id="45351"/>
    <lineage>
        <taxon>Eukaryota</taxon>
        <taxon>Metazoa</taxon>
        <taxon>Cnidaria</taxon>
        <taxon>Anthozoa</taxon>
        <taxon>Hexacorallia</taxon>
        <taxon>Actiniaria</taxon>
        <taxon>Edwardsiidae</taxon>
        <taxon>Nematostella</taxon>
    </lineage>
</organism>
<evidence type="ECO:0000313" key="4">
    <source>
        <dbReference type="EMBL" id="EDO39913.1"/>
    </source>
</evidence>
<feature type="transmembrane region" description="Helical" evidence="2">
    <location>
        <begin position="46"/>
        <end position="68"/>
    </location>
</feature>
<dbReference type="FunFam" id="2.70.170.10:FF:000106">
    <property type="entry name" value="Si:ch211-39a7.1"/>
    <property type="match status" value="1"/>
</dbReference>
<dbReference type="GO" id="GO:0043005">
    <property type="term" value="C:neuron projection"/>
    <property type="evidence" value="ECO:0000318"/>
    <property type="project" value="GO_Central"/>
</dbReference>
<dbReference type="GO" id="GO:0045202">
    <property type="term" value="C:synapse"/>
    <property type="evidence" value="ECO:0000318"/>
    <property type="project" value="GO_Central"/>
</dbReference>
<feature type="transmembrane region" description="Helical" evidence="2">
    <location>
        <begin position="107"/>
        <end position="129"/>
    </location>
</feature>
<dbReference type="STRING" id="45351.A7S8Q3"/>
<dbReference type="Gene3D" id="2.70.170.10">
    <property type="entry name" value="Neurotransmitter-gated ion-channel ligand-binding domain"/>
    <property type="match status" value="1"/>
</dbReference>
<feature type="transmembrane region" description="Helical" evidence="2">
    <location>
        <begin position="75"/>
        <end position="92"/>
    </location>
</feature>
<name>A7S8Q3_NEMVE</name>
<dbReference type="InterPro" id="IPR038050">
    <property type="entry name" value="Neuro_actylchol_rec"/>
</dbReference>